<gene>
    <name evidence="2" type="ORF">RirG_225340</name>
</gene>
<feature type="compositionally biased region" description="Low complexity" evidence="1">
    <location>
        <begin position="8"/>
        <end position="21"/>
    </location>
</feature>
<dbReference type="EMBL" id="JEMT01028170">
    <property type="protein sequence ID" value="EXX55453.1"/>
    <property type="molecule type" value="Genomic_DNA"/>
</dbReference>
<feature type="region of interest" description="Disordered" evidence="1">
    <location>
        <begin position="1"/>
        <end position="22"/>
    </location>
</feature>
<evidence type="ECO:0000256" key="1">
    <source>
        <dbReference type="SAM" id="MobiDB-lite"/>
    </source>
</evidence>
<keyword evidence="3" id="KW-1185">Reference proteome</keyword>
<proteinExistence type="predicted"/>
<protein>
    <recommendedName>
        <fullName evidence="4">HAUS augmin-like complex subunit 2</fullName>
    </recommendedName>
</protein>
<evidence type="ECO:0000313" key="2">
    <source>
        <dbReference type="EMBL" id="EXX55453.1"/>
    </source>
</evidence>
<dbReference type="PANTHER" id="PTHR16039:SF1">
    <property type="entry name" value="HAUS AUGMIN-LIKE COMPLEX SUBUNIT 2"/>
    <property type="match status" value="1"/>
</dbReference>
<dbReference type="HOGENOM" id="CLU_1295027_0_0_1"/>
<organism evidence="2 3">
    <name type="scientific">Rhizophagus irregularis (strain DAOM 197198w)</name>
    <name type="common">Glomus intraradices</name>
    <dbReference type="NCBI Taxonomy" id="1432141"/>
    <lineage>
        <taxon>Eukaryota</taxon>
        <taxon>Fungi</taxon>
        <taxon>Fungi incertae sedis</taxon>
        <taxon>Mucoromycota</taxon>
        <taxon>Glomeromycotina</taxon>
        <taxon>Glomeromycetes</taxon>
        <taxon>Glomerales</taxon>
        <taxon>Glomeraceae</taxon>
        <taxon>Rhizophagus</taxon>
    </lineage>
</organism>
<accession>A0A015LKY7</accession>
<dbReference type="GO" id="GO:0051225">
    <property type="term" value="P:spindle assembly"/>
    <property type="evidence" value="ECO:0007669"/>
    <property type="project" value="InterPro"/>
</dbReference>
<dbReference type="OrthoDB" id="2436605at2759"/>
<comment type="caution">
    <text evidence="2">The sequence shown here is derived from an EMBL/GenBank/DDBJ whole genome shotgun (WGS) entry which is preliminary data.</text>
</comment>
<dbReference type="Pfam" id="PF15003">
    <property type="entry name" value="HAUS2"/>
    <property type="match status" value="1"/>
</dbReference>
<dbReference type="AlphaFoldDB" id="A0A015LKY7"/>
<evidence type="ECO:0008006" key="4">
    <source>
        <dbReference type="Google" id="ProtNLM"/>
    </source>
</evidence>
<evidence type="ECO:0000313" key="3">
    <source>
        <dbReference type="Proteomes" id="UP000022910"/>
    </source>
</evidence>
<dbReference type="STRING" id="1432141.A0A015LKY7"/>
<dbReference type="GO" id="GO:1990498">
    <property type="term" value="C:mitotic spindle microtubule"/>
    <property type="evidence" value="ECO:0007669"/>
    <property type="project" value="TreeGrafter"/>
</dbReference>
<dbReference type="GO" id="GO:0031023">
    <property type="term" value="P:microtubule organizing center organization"/>
    <property type="evidence" value="ECO:0007669"/>
    <property type="project" value="InterPro"/>
</dbReference>
<dbReference type="PANTHER" id="PTHR16039">
    <property type="entry name" value="HAUS AUGMIN-LIKE COMPLEX SUBUNIT 2"/>
    <property type="match status" value="1"/>
</dbReference>
<name>A0A015LKY7_RHIIW</name>
<dbReference type="GO" id="GO:0070652">
    <property type="term" value="C:HAUS complex"/>
    <property type="evidence" value="ECO:0007669"/>
    <property type="project" value="TreeGrafter"/>
</dbReference>
<dbReference type="GO" id="GO:0007020">
    <property type="term" value="P:microtubule nucleation"/>
    <property type="evidence" value="ECO:0007669"/>
    <property type="project" value="TreeGrafter"/>
</dbReference>
<dbReference type="InterPro" id="IPR028346">
    <property type="entry name" value="HAUS2"/>
</dbReference>
<dbReference type="SMR" id="A0A015LKY7"/>
<dbReference type="Proteomes" id="UP000022910">
    <property type="component" value="Unassembled WGS sequence"/>
</dbReference>
<sequence>MSSSTRYNSSNTQDNSDNSPSLNNVLEIANKIEYKIGPVTFPSSQTASSIQLIDLIREILDLCDNVQQIREVLTKFKDSKQSFDLVKKIEIEKKIKVLSDFNNHIESILSDKQSLIMRIKDPFVGEHINIEPEYHRAFSELFPGITKSIASLPNDIESTLWIKNHSITDDKISNQIYGIASLAAMYGNYFDSLERVRQFLKQIYDIDTGKGKD</sequence>
<reference evidence="2 3" key="1">
    <citation type="submission" date="2014-02" db="EMBL/GenBank/DDBJ databases">
        <title>Single nucleus genome sequencing reveals high similarity among nuclei of an endomycorrhizal fungus.</title>
        <authorList>
            <person name="Lin K."/>
            <person name="Geurts R."/>
            <person name="Zhang Z."/>
            <person name="Limpens E."/>
            <person name="Saunders D.G."/>
            <person name="Mu D."/>
            <person name="Pang E."/>
            <person name="Cao H."/>
            <person name="Cha H."/>
            <person name="Lin T."/>
            <person name="Zhou Q."/>
            <person name="Shang Y."/>
            <person name="Li Y."/>
            <person name="Ivanov S."/>
            <person name="Sharma T."/>
            <person name="Velzen R.V."/>
            <person name="Ruijter N.D."/>
            <person name="Aanen D.K."/>
            <person name="Win J."/>
            <person name="Kamoun S."/>
            <person name="Bisseling T."/>
            <person name="Huang S."/>
        </authorList>
    </citation>
    <scope>NUCLEOTIDE SEQUENCE [LARGE SCALE GENOMIC DNA]</scope>
    <source>
        <strain evidence="3">DAOM197198w</strain>
    </source>
</reference>